<reference evidence="2 3" key="1">
    <citation type="submission" date="2020-01" db="EMBL/GenBank/DDBJ databases">
        <title>Identification and distribution of gene clusters putatively required for synthesis of sphingolipid metabolism inhibitors in phylogenetically diverse species of the filamentous fungus Fusarium.</title>
        <authorList>
            <person name="Kim H.-S."/>
            <person name="Busman M."/>
            <person name="Brown D.W."/>
            <person name="Divon H."/>
            <person name="Uhlig S."/>
            <person name="Proctor R.H."/>
        </authorList>
    </citation>
    <scope>NUCLEOTIDE SEQUENCE [LARGE SCALE GENOMIC DNA]</scope>
    <source>
        <strain evidence="2 3">NRRL 20459</strain>
    </source>
</reference>
<accession>A0A8H4PA77</accession>
<dbReference type="OrthoDB" id="5336357at2759"/>
<keyword evidence="3" id="KW-1185">Reference proteome</keyword>
<gene>
    <name evidence="2" type="ORF">FALBO_5013</name>
</gene>
<protein>
    <submittedName>
        <fullName evidence="2">ORF21</fullName>
    </submittedName>
</protein>
<dbReference type="EMBL" id="JAADYS010000655">
    <property type="protein sequence ID" value="KAF4468104.1"/>
    <property type="molecule type" value="Genomic_DNA"/>
</dbReference>
<comment type="caution">
    <text evidence="2">The sequence shown here is derived from an EMBL/GenBank/DDBJ whole genome shotgun (WGS) entry which is preliminary data.</text>
</comment>
<dbReference type="Proteomes" id="UP000554235">
    <property type="component" value="Unassembled WGS sequence"/>
</dbReference>
<evidence type="ECO:0000313" key="3">
    <source>
        <dbReference type="Proteomes" id="UP000554235"/>
    </source>
</evidence>
<name>A0A8H4PA77_9HYPO</name>
<proteinExistence type="predicted"/>
<organism evidence="2 3">
    <name type="scientific">Fusarium albosuccineum</name>
    <dbReference type="NCBI Taxonomy" id="1237068"/>
    <lineage>
        <taxon>Eukaryota</taxon>
        <taxon>Fungi</taxon>
        <taxon>Dikarya</taxon>
        <taxon>Ascomycota</taxon>
        <taxon>Pezizomycotina</taxon>
        <taxon>Sordariomycetes</taxon>
        <taxon>Hypocreomycetidae</taxon>
        <taxon>Hypocreales</taxon>
        <taxon>Nectriaceae</taxon>
        <taxon>Fusarium</taxon>
        <taxon>Fusarium decemcellulare species complex</taxon>
    </lineage>
</organism>
<dbReference type="AlphaFoldDB" id="A0A8H4PA77"/>
<evidence type="ECO:0000256" key="1">
    <source>
        <dbReference type="SAM" id="MobiDB-lite"/>
    </source>
</evidence>
<evidence type="ECO:0000313" key="2">
    <source>
        <dbReference type="EMBL" id="KAF4468104.1"/>
    </source>
</evidence>
<feature type="compositionally biased region" description="Low complexity" evidence="1">
    <location>
        <begin position="10"/>
        <end position="24"/>
    </location>
</feature>
<feature type="region of interest" description="Disordered" evidence="1">
    <location>
        <begin position="1"/>
        <end position="26"/>
    </location>
</feature>
<sequence length="207" mass="22444">MAHKRKRSISELCSSPSSVSSFDSPPRANDSLMNPFAIMAAAPIHLHSRTMKRFRNNRPSEEQIHQRTMNMLYSAQNQHQHVVSPAEQPQMQSETARPVTNQQSLHRFWNISSAPSASARSTSHINSTALASSNCDDCGAGLSGAGGDEMDVDGFETEDHACGACGKHVCFSCSVSNLGEQRRCLQCAGSKGWSSGTRWNGTGVSIF</sequence>